<gene>
    <name evidence="1" type="ORF">CSOJ01_14631</name>
</gene>
<proteinExistence type="predicted"/>
<evidence type="ECO:0000313" key="2">
    <source>
        <dbReference type="Proteomes" id="UP000652219"/>
    </source>
</evidence>
<protein>
    <submittedName>
        <fullName evidence="1">Uncharacterized protein</fullName>
    </submittedName>
</protein>
<keyword evidence="2" id="KW-1185">Reference proteome</keyword>
<name>A0A8H6IPK7_9PEZI</name>
<evidence type="ECO:0000313" key="1">
    <source>
        <dbReference type="EMBL" id="KAF6790055.1"/>
    </source>
</evidence>
<comment type="caution">
    <text evidence="1">The sequence shown here is derived from an EMBL/GenBank/DDBJ whole genome shotgun (WGS) entry which is preliminary data.</text>
</comment>
<organism evidence="1 2">
    <name type="scientific">Colletotrichum sojae</name>
    <dbReference type="NCBI Taxonomy" id="2175907"/>
    <lineage>
        <taxon>Eukaryota</taxon>
        <taxon>Fungi</taxon>
        <taxon>Dikarya</taxon>
        <taxon>Ascomycota</taxon>
        <taxon>Pezizomycotina</taxon>
        <taxon>Sordariomycetes</taxon>
        <taxon>Hypocreomycetidae</taxon>
        <taxon>Glomerellales</taxon>
        <taxon>Glomerellaceae</taxon>
        <taxon>Colletotrichum</taxon>
        <taxon>Colletotrichum orchidearum species complex</taxon>
    </lineage>
</organism>
<reference evidence="1 2" key="1">
    <citation type="journal article" date="2020" name="Phytopathology">
        <title>Genome Sequence Resources of Colletotrichum truncatum, C. plurivorum, C. musicola, and C. sojae: Four Species Pathogenic to Soybean (Glycine max).</title>
        <authorList>
            <person name="Rogerio F."/>
            <person name="Boufleur T.R."/>
            <person name="Ciampi-Guillardi M."/>
            <person name="Sukno S.A."/>
            <person name="Thon M.R."/>
            <person name="Massola Junior N.S."/>
            <person name="Baroncelli R."/>
        </authorList>
    </citation>
    <scope>NUCLEOTIDE SEQUENCE [LARGE SCALE GENOMIC DNA]</scope>
    <source>
        <strain evidence="1 2">LFN0009</strain>
    </source>
</reference>
<sequence>MPAESLAAWPADGVSPGPLLLISSLQATTHNPTPNALFFIDLAANRRLSSIDKEEVKGFREIAAAVSHVPSISPFGDRWKTMALPSLEVNLTDSSPRRFTPGWQSADVVPWTTPAIEMSRRRPTDAEQLPDQTLRDLLISCGHVVYTTAWLPRGRKPLAWRQ</sequence>
<accession>A0A8H6IPK7</accession>
<dbReference type="AlphaFoldDB" id="A0A8H6IPK7"/>
<dbReference type="EMBL" id="WIGN01000510">
    <property type="protein sequence ID" value="KAF6790055.1"/>
    <property type="molecule type" value="Genomic_DNA"/>
</dbReference>
<dbReference type="Proteomes" id="UP000652219">
    <property type="component" value="Unassembled WGS sequence"/>
</dbReference>